<keyword evidence="9" id="KW-1185">Reference proteome</keyword>
<sequence length="491" mass="55217">MKNSIYKIVVATVLLLFSLSCEDALEPQVFNQINASDFPQTEADVLAALIPFYAQFNQDYGNNDPTRNVFTFNFNAHFLGYSWATSVQTDEAFDIFFFPESTFTFGPATYDTNSGLTFYDRVSYVARMTGLIDIIEKSEIPNKELYIAETKALRGWFMYVLYDFYGPVSVRLDPTTLADETPLARPTKEDYVAAMVQDLEDAIEGLPEKYNGTSDWGRASKGVASILLMKVHMHEKNWAEAKEVGESIMNMGYNLNPSYKNVFTEAQNNEIIFAVPGNLGTGNIWFACILPGDAKSVLGVDVTQGAKYKLNEMPWSFYDTYSDGDMRLETIANEYINNDDNVIGRDNGLTGAIPLKYTDYVPSENEGFDLIMYRYADVILAMAEATNELDGPTSEVQAYVRQITDRANTTGNIPLGAFSSQDEMREFILAERGRELYWEFGIRRQDLIRNNSFISKAQARNLDASDFEVLFPIPANVIIESGGVIEQNPGY</sequence>
<feature type="signal peptide" evidence="6">
    <location>
        <begin position="1"/>
        <end position="23"/>
    </location>
</feature>
<dbReference type="AlphaFoldDB" id="A0A7H9ANS0"/>
<dbReference type="RefSeq" id="WP_179241370.1">
    <property type="nucleotide sequence ID" value="NZ_CP058595.1"/>
</dbReference>
<evidence type="ECO:0000256" key="2">
    <source>
        <dbReference type="ARBA" id="ARBA00006275"/>
    </source>
</evidence>
<protein>
    <submittedName>
        <fullName evidence="8">RagB/SusD family nutrient uptake outer membrane protein</fullName>
    </submittedName>
</protein>
<dbReference type="InterPro" id="IPR011990">
    <property type="entry name" value="TPR-like_helical_dom_sf"/>
</dbReference>
<gene>
    <name evidence="8" type="ORF">HYG79_06855</name>
</gene>
<keyword evidence="4" id="KW-0472">Membrane</keyword>
<evidence type="ECO:0000256" key="3">
    <source>
        <dbReference type="ARBA" id="ARBA00022729"/>
    </source>
</evidence>
<reference evidence="8 9" key="1">
    <citation type="journal article" date="2006" name="Int. J. Syst. Evol. Microbiol.">
        <title>Costertonia aggregata gen. nov., sp. nov., a mesophilic marine bacterium of the family Flavobacteriaceae, isolated from a mature biofilm.</title>
        <authorList>
            <person name="Kwon K.K."/>
            <person name="Lee Y.K."/>
            <person name="Lee H.K."/>
        </authorList>
    </citation>
    <scope>NUCLEOTIDE SEQUENCE [LARGE SCALE GENOMIC DNA]</scope>
    <source>
        <strain evidence="8 9">KCCM 42265</strain>
    </source>
</reference>
<evidence type="ECO:0000256" key="5">
    <source>
        <dbReference type="ARBA" id="ARBA00023237"/>
    </source>
</evidence>
<evidence type="ECO:0000256" key="1">
    <source>
        <dbReference type="ARBA" id="ARBA00004442"/>
    </source>
</evidence>
<comment type="similarity">
    <text evidence="2">Belongs to the SusD family.</text>
</comment>
<dbReference type="Proteomes" id="UP000509302">
    <property type="component" value="Chromosome"/>
</dbReference>
<proteinExistence type="inferred from homology"/>
<dbReference type="EMBL" id="CP058595">
    <property type="protein sequence ID" value="QLG45080.1"/>
    <property type="molecule type" value="Genomic_DNA"/>
</dbReference>
<evidence type="ECO:0000256" key="6">
    <source>
        <dbReference type="SAM" id="SignalP"/>
    </source>
</evidence>
<evidence type="ECO:0000256" key="4">
    <source>
        <dbReference type="ARBA" id="ARBA00023136"/>
    </source>
</evidence>
<dbReference type="GO" id="GO:0009279">
    <property type="term" value="C:cell outer membrane"/>
    <property type="evidence" value="ECO:0007669"/>
    <property type="project" value="UniProtKB-SubCell"/>
</dbReference>
<dbReference type="InterPro" id="IPR012944">
    <property type="entry name" value="SusD_RagB_dom"/>
</dbReference>
<dbReference type="Pfam" id="PF07980">
    <property type="entry name" value="SusD_RagB"/>
    <property type="match status" value="1"/>
</dbReference>
<evidence type="ECO:0000259" key="7">
    <source>
        <dbReference type="Pfam" id="PF07980"/>
    </source>
</evidence>
<keyword evidence="3 6" id="KW-0732">Signal</keyword>
<accession>A0A7H9ANS0</accession>
<feature type="domain" description="RagB/SusD" evidence="7">
    <location>
        <begin position="332"/>
        <end position="491"/>
    </location>
</feature>
<dbReference type="KEGG" id="cagg:HYG79_06855"/>
<dbReference type="Gene3D" id="1.25.40.390">
    <property type="match status" value="1"/>
</dbReference>
<organism evidence="8 9">
    <name type="scientific">Costertonia aggregata</name>
    <dbReference type="NCBI Taxonomy" id="343403"/>
    <lineage>
        <taxon>Bacteria</taxon>
        <taxon>Pseudomonadati</taxon>
        <taxon>Bacteroidota</taxon>
        <taxon>Flavobacteriia</taxon>
        <taxon>Flavobacteriales</taxon>
        <taxon>Flavobacteriaceae</taxon>
        <taxon>Costertonia</taxon>
    </lineage>
</organism>
<comment type="subcellular location">
    <subcellularLocation>
        <location evidence="1">Cell outer membrane</location>
    </subcellularLocation>
</comment>
<feature type="chain" id="PRO_5028866178" evidence="6">
    <location>
        <begin position="24"/>
        <end position="491"/>
    </location>
</feature>
<keyword evidence="5" id="KW-0998">Cell outer membrane</keyword>
<name>A0A7H9ANS0_9FLAO</name>
<evidence type="ECO:0000313" key="8">
    <source>
        <dbReference type="EMBL" id="QLG45080.1"/>
    </source>
</evidence>
<evidence type="ECO:0000313" key="9">
    <source>
        <dbReference type="Proteomes" id="UP000509302"/>
    </source>
</evidence>
<dbReference type="PROSITE" id="PS51257">
    <property type="entry name" value="PROKAR_LIPOPROTEIN"/>
    <property type="match status" value="1"/>
</dbReference>
<dbReference type="SUPFAM" id="SSF48452">
    <property type="entry name" value="TPR-like"/>
    <property type="match status" value="1"/>
</dbReference>